<feature type="domain" description="N-acetyltransferase" evidence="3">
    <location>
        <begin position="9"/>
        <end position="161"/>
    </location>
</feature>
<accession>C8XF12</accession>
<proteinExistence type="predicted"/>
<evidence type="ECO:0000256" key="1">
    <source>
        <dbReference type="ARBA" id="ARBA00022679"/>
    </source>
</evidence>
<dbReference type="AlphaFoldDB" id="C8XF12"/>
<dbReference type="KEGG" id="nml:Namu_1499"/>
<dbReference type="InParanoid" id="C8XF12"/>
<protein>
    <submittedName>
        <fullName evidence="4">GCN5-related N-acetyltransferase</fullName>
    </submittedName>
</protein>
<keyword evidence="2" id="KW-0012">Acyltransferase</keyword>
<dbReference type="eggNOG" id="COG1247">
    <property type="taxonomic scope" value="Bacteria"/>
</dbReference>
<dbReference type="HOGENOM" id="CLU_1641901_0_0_11"/>
<evidence type="ECO:0000256" key="2">
    <source>
        <dbReference type="ARBA" id="ARBA00023315"/>
    </source>
</evidence>
<evidence type="ECO:0000259" key="3">
    <source>
        <dbReference type="PROSITE" id="PS51186"/>
    </source>
</evidence>
<keyword evidence="5" id="KW-1185">Reference proteome</keyword>
<dbReference type="CDD" id="cd04301">
    <property type="entry name" value="NAT_SF"/>
    <property type="match status" value="1"/>
</dbReference>
<dbReference type="InterPro" id="IPR050832">
    <property type="entry name" value="Bact_Acetyltransf"/>
</dbReference>
<sequence length="161" mass="16956" precursor="true">MAADSAFGVALVGLWHESAQAGGAVGFAAAAPRAEIARAAVPLVDSLRQGRALGVAADQARRLVGAAVLRPGQGTRSRTGTLELLMVEPALTGCGLGSQLLGELLTAARDRGLQRVDVAFAQDERGQRFFEKAGFTVWGRRPHWQQGPDGDRDELIMGVQL</sequence>
<dbReference type="Proteomes" id="UP000002218">
    <property type="component" value="Chromosome"/>
</dbReference>
<dbReference type="PANTHER" id="PTHR43877">
    <property type="entry name" value="AMINOALKYLPHOSPHONATE N-ACETYLTRANSFERASE-RELATED-RELATED"/>
    <property type="match status" value="1"/>
</dbReference>
<dbReference type="InterPro" id="IPR000182">
    <property type="entry name" value="GNAT_dom"/>
</dbReference>
<reference evidence="5" key="1">
    <citation type="submission" date="2009-09" db="EMBL/GenBank/DDBJ databases">
        <title>The complete genome of Nakamurella multipartita DSM 44233.</title>
        <authorList>
            <consortium name="US DOE Joint Genome Institute (JGI-PGF)"/>
            <person name="Lucas S."/>
            <person name="Copeland A."/>
            <person name="Lapidus A."/>
            <person name="Glavina del Rio T."/>
            <person name="Dalin E."/>
            <person name="Tice H."/>
            <person name="Bruce D."/>
            <person name="Goodwin L."/>
            <person name="Pitluck S."/>
            <person name="Kyrpides N."/>
            <person name="Mavromatis K."/>
            <person name="Ivanova N."/>
            <person name="Ovchinnikova G."/>
            <person name="Sims D."/>
            <person name="Meincke L."/>
            <person name="Brettin T."/>
            <person name="Detter J.C."/>
            <person name="Han C."/>
            <person name="Larimer F."/>
            <person name="Land M."/>
            <person name="Hauser L."/>
            <person name="Markowitz V."/>
            <person name="Cheng J.-F."/>
            <person name="Hugenholtz P."/>
            <person name="Woyke T."/>
            <person name="Wu D."/>
            <person name="Klenk H.-P."/>
            <person name="Eisen J.A."/>
        </authorList>
    </citation>
    <scope>NUCLEOTIDE SEQUENCE [LARGE SCALE GENOMIC DNA]</scope>
    <source>
        <strain evidence="5">ATCC 700099 / DSM 44233 / CIP 104796 / JCM 9543 / NBRC 105858 / Y-104</strain>
    </source>
</reference>
<dbReference type="PANTHER" id="PTHR43877:SF1">
    <property type="entry name" value="ACETYLTRANSFERASE"/>
    <property type="match status" value="1"/>
</dbReference>
<dbReference type="Pfam" id="PF00583">
    <property type="entry name" value="Acetyltransf_1"/>
    <property type="match status" value="1"/>
</dbReference>
<evidence type="ECO:0000313" key="4">
    <source>
        <dbReference type="EMBL" id="ACV77898.1"/>
    </source>
</evidence>
<gene>
    <name evidence="4" type="ordered locus">Namu_1499</name>
</gene>
<dbReference type="PROSITE" id="PS51186">
    <property type="entry name" value="GNAT"/>
    <property type="match status" value="1"/>
</dbReference>
<reference evidence="4 5" key="2">
    <citation type="journal article" date="2010" name="Stand. Genomic Sci.">
        <title>Complete genome sequence of Nakamurella multipartita type strain (Y-104).</title>
        <authorList>
            <person name="Tice H."/>
            <person name="Mayilraj S."/>
            <person name="Sims D."/>
            <person name="Lapidus A."/>
            <person name="Nolan M."/>
            <person name="Lucas S."/>
            <person name="Glavina Del Rio T."/>
            <person name="Copeland A."/>
            <person name="Cheng J.F."/>
            <person name="Meincke L."/>
            <person name="Bruce D."/>
            <person name="Goodwin L."/>
            <person name="Pitluck S."/>
            <person name="Ivanova N."/>
            <person name="Mavromatis K."/>
            <person name="Ovchinnikova G."/>
            <person name="Pati A."/>
            <person name="Chen A."/>
            <person name="Palaniappan K."/>
            <person name="Land M."/>
            <person name="Hauser L."/>
            <person name="Chang Y.J."/>
            <person name="Jeffries C.D."/>
            <person name="Detter J.C."/>
            <person name="Brettin T."/>
            <person name="Rohde M."/>
            <person name="Goker M."/>
            <person name="Bristow J."/>
            <person name="Eisen J.A."/>
            <person name="Markowitz V."/>
            <person name="Hugenholtz P."/>
            <person name="Kyrpides N.C."/>
            <person name="Klenk H.P."/>
            <person name="Chen F."/>
        </authorList>
    </citation>
    <scope>NUCLEOTIDE SEQUENCE [LARGE SCALE GENOMIC DNA]</scope>
    <source>
        <strain evidence="5">ATCC 700099 / DSM 44233 / CIP 104796 / JCM 9543 / NBRC 105858 / Y-104</strain>
    </source>
</reference>
<evidence type="ECO:0000313" key="5">
    <source>
        <dbReference type="Proteomes" id="UP000002218"/>
    </source>
</evidence>
<dbReference type="Gene3D" id="3.40.630.30">
    <property type="match status" value="1"/>
</dbReference>
<keyword evidence="1 4" id="KW-0808">Transferase</keyword>
<dbReference type="STRING" id="479431.Namu_1499"/>
<dbReference type="SUPFAM" id="SSF55729">
    <property type="entry name" value="Acyl-CoA N-acyltransferases (Nat)"/>
    <property type="match status" value="1"/>
</dbReference>
<dbReference type="GO" id="GO:0016747">
    <property type="term" value="F:acyltransferase activity, transferring groups other than amino-acyl groups"/>
    <property type="evidence" value="ECO:0007669"/>
    <property type="project" value="InterPro"/>
</dbReference>
<name>C8XF12_NAKMY</name>
<organism evidence="4 5">
    <name type="scientific">Nakamurella multipartita (strain ATCC 700099 / DSM 44233 / CIP 104796 / JCM 9543 / NBRC 105858 / Y-104)</name>
    <name type="common">Microsphaera multipartita</name>
    <dbReference type="NCBI Taxonomy" id="479431"/>
    <lineage>
        <taxon>Bacteria</taxon>
        <taxon>Bacillati</taxon>
        <taxon>Actinomycetota</taxon>
        <taxon>Actinomycetes</taxon>
        <taxon>Nakamurellales</taxon>
        <taxon>Nakamurellaceae</taxon>
        <taxon>Nakamurella</taxon>
    </lineage>
</organism>
<dbReference type="InterPro" id="IPR016181">
    <property type="entry name" value="Acyl_CoA_acyltransferase"/>
</dbReference>
<dbReference type="EMBL" id="CP001737">
    <property type="protein sequence ID" value="ACV77898.1"/>
    <property type="molecule type" value="Genomic_DNA"/>
</dbReference>